<dbReference type="Proteomes" id="UP001162992">
    <property type="component" value="Chromosome 11"/>
</dbReference>
<sequence length="316" mass="35253">MEDGKWVANLFLEYMPGGSLVDLVNKFGGLLHESLVRNYTRQILLGLCYLHSHQIVHCDLKAKNVLVGSMGVKLADFGAATRLDNNRDSTRTDHRLKHMKGTPLWMAPEVVRHKEQGPASDIWSLGCTVTEMVTGNVPWHNLLSDISSAAAALYQIGGTKKIPEIPSSLSLEGQDFLRKCFCRDPKERWSSAQLLEHPFVRPELRISMDSALTLDMSPFSPDSVLNNCNRVVINQTSIQVAMSSVPSMLSLKTRTNHSSHIKLESPDNDHEQLIRNDEINVQDYATLESACSLPMAMEYLCSSTSINKTAYKKAKI</sequence>
<accession>A0ACC2C869</accession>
<comment type="caution">
    <text evidence="1">The sequence shown here is derived from an EMBL/GenBank/DDBJ whole genome shotgun (WGS) entry which is preliminary data.</text>
</comment>
<keyword evidence="2" id="KW-1185">Reference proteome</keyword>
<reference evidence="2" key="1">
    <citation type="journal article" date="2024" name="Proc. Natl. Acad. Sci. U.S.A.">
        <title>Extraordinary preservation of gene collinearity over three hundred million years revealed in homosporous lycophytes.</title>
        <authorList>
            <person name="Li C."/>
            <person name="Wickell D."/>
            <person name="Kuo L.Y."/>
            <person name="Chen X."/>
            <person name="Nie B."/>
            <person name="Liao X."/>
            <person name="Peng D."/>
            <person name="Ji J."/>
            <person name="Jenkins J."/>
            <person name="Williams M."/>
            <person name="Shu S."/>
            <person name="Plott C."/>
            <person name="Barry K."/>
            <person name="Rajasekar S."/>
            <person name="Grimwood J."/>
            <person name="Han X."/>
            <person name="Sun S."/>
            <person name="Hou Z."/>
            <person name="He W."/>
            <person name="Dai G."/>
            <person name="Sun C."/>
            <person name="Schmutz J."/>
            <person name="Leebens-Mack J.H."/>
            <person name="Li F.W."/>
            <person name="Wang L."/>
        </authorList>
    </citation>
    <scope>NUCLEOTIDE SEQUENCE [LARGE SCALE GENOMIC DNA]</scope>
    <source>
        <strain evidence="2">cv. PW_Plant_1</strain>
    </source>
</reference>
<dbReference type="EMBL" id="CM055102">
    <property type="protein sequence ID" value="KAJ7538244.1"/>
    <property type="molecule type" value="Genomic_DNA"/>
</dbReference>
<evidence type="ECO:0000313" key="2">
    <source>
        <dbReference type="Proteomes" id="UP001162992"/>
    </source>
</evidence>
<proteinExistence type="predicted"/>
<name>A0ACC2C869_DIPCM</name>
<organism evidence="1 2">
    <name type="scientific">Diphasiastrum complanatum</name>
    <name type="common">Issler's clubmoss</name>
    <name type="synonym">Lycopodium complanatum</name>
    <dbReference type="NCBI Taxonomy" id="34168"/>
    <lineage>
        <taxon>Eukaryota</taxon>
        <taxon>Viridiplantae</taxon>
        <taxon>Streptophyta</taxon>
        <taxon>Embryophyta</taxon>
        <taxon>Tracheophyta</taxon>
        <taxon>Lycopodiopsida</taxon>
        <taxon>Lycopodiales</taxon>
        <taxon>Lycopodiaceae</taxon>
        <taxon>Lycopodioideae</taxon>
        <taxon>Diphasiastrum</taxon>
    </lineage>
</organism>
<evidence type="ECO:0000313" key="1">
    <source>
        <dbReference type="EMBL" id="KAJ7538244.1"/>
    </source>
</evidence>
<gene>
    <name evidence="1" type="ORF">O6H91_11G039400</name>
</gene>
<protein>
    <submittedName>
        <fullName evidence="1">Uncharacterized protein</fullName>
    </submittedName>
</protein>